<gene>
    <name evidence="3" type="ORF">SAMN02745158_00428</name>
</gene>
<dbReference type="SUPFAM" id="SSF56349">
    <property type="entry name" value="DNA breaking-rejoining enzymes"/>
    <property type="match status" value="1"/>
</dbReference>
<keyword evidence="4" id="KW-1185">Reference proteome</keyword>
<keyword evidence="1" id="KW-0233">DNA recombination</keyword>
<dbReference type="PROSITE" id="PS51898">
    <property type="entry name" value="TYR_RECOMBINASE"/>
    <property type="match status" value="1"/>
</dbReference>
<dbReference type="GO" id="GO:0015074">
    <property type="term" value="P:DNA integration"/>
    <property type="evidence" value="ECO:0007669"/>
    <property type="project" value="InterPro"/>
</dbReference>
<dbReference type="InterPro" id="IPR011010">
    <property type="entry name" value="DNA_brk_join_enz"/>
</dbReference>
<reference evidence="3 4" key="1">
    <citation type="submission" date="2016-11" db="EMBL/GenBank/DDBJ databases">
        <authorList>
            <person name="Jaros S."/>
            <person name="Januszkiewicz K."/>
            <person name="Wedrychowicz H."/>
        </authorList>
    </citation>
    <scope>NUCLEOTIDE SEQUENCE [LARGE SCALE GENOMIC DNA]</scope>
    <source>
        <strain evidence="3 4">DSM 17459</strain>
    </source>
</reference>
<dbReference type="EMBL" id="FQVI01000001">
    <property type="protein sequence ID" value="SHE39476.1"/>
    <property type="molecule type" value="Genomic_DNA"/>
</dbReference>
<evidence type="ECO:0000259" key="2">
    <source>
        <dbReference type="PROSITE" id="PS51898"/>
    </source>
</evidence>
<dbReference type="AlphaFoldDB" id="A0A1M4T4Q3"/>
<dbReference type="GO" id="GO:0003677">
    <property type="term" value="F:DNA binding"/>
    <property type="evidence" value="ECO:0007669"/>
    <property type="project" value="InterPro"/>
</dbReference>
<evidence type="ECO:0000256" key="1">
    <source>
        <dbReference type="ARBA" id="ARBA00023172"/>
    </source>
</evidence>
<accession>A0A1M4T4Q3</accession>
<evidence type="ECO:0000313" key="3">
    <source>
        <dbReference type="EMBL" id="SHE39476.1"/>
    </source>
</evidence>
<dbReference type="GO" id="GO:0006310">
    <property type="term" value="P:DNA recombination"/>
    <property type="evidence" value="ECO:0007669"/>
    <property type="project" value="UniProtKB-KW"/>
</dbReference>
<protein>
    <submittedName>
        <fullName evidence="3">Phage integrase family protein</fullName>
    </submittedName>
</protein>
<proteinExistence type="predicted"/>
<sequence length="136" mass="15768">MQYDELYHRNFYKEVQDKNRVYYEYYHLDGTQEVPADYKEISFVCLRPDGSLELPSTLSIACRSVAKRLDGFENFHFHQLRHTYTSNLLSNGAAPKDVQELFGHSDVSTIMNVYAHSTRKAKRNSARLLDKVAGND</sequence>
<name>A0A1M4T4Q3_9CLOT</name>
<dbReference type="InterPro" id="IPR002104">
    <property type="entry name" value="Integrase_catalytic"/>
</dbReference>
<dbReference type="Pfam" id="PF00589">
    <property type="entry name" value="Phage_integrase"/>
    <property type="match status" value="1"/>
</dbReference>
<organism evidence="3 4">
    <name type="scientific">Lactonifactor longoviformis DSM 17459</name>
    <dbReference type="NCBI Taxonomy" id="1122155"/>
    <lineage>
        <taxon>Bacteria</taxon>
        <taxon>Bacillati</taxon>
        <taxon>Bacillota</taxon>
        <taxon>Clostridia</taxon>
        <taxon>Eubacteriales</taxon>
        <taxon>Clostridiaceae</taxon>
        <taxon>Lactonifactor</taxon>
    </lineage>
</organism>
<evidence type="ECO:0000313" key="4">
    <source>
        <dbReference type="Proteomes" id="UP000184245"/>
    </source>
</evidence>
<dbReference type="InterPro" id="IPR013762">
    <property type="entry name" value="Integrase-like_cat_sf"/>
</dbReference>
<feature type="domain" description="Tyr recombinase" evidence="2">
    <location>
        <begin position="1"/>
        <end position="127"/>
    </location>
</feature>
<dbReference type="Proteomes" id="UP000184245">
    <property type="component" value="Unassembled WGS sequence"/>
</dbReference>
<dbReference type="STRING" id="1122155.SAMN02745158_00428"/>
<dbReference type="Gene3D" id="1.10.443.10">
    <property type="entry name" value="Intergrase catalytic core"/>
    <property type="match status" value="1"/>
</dbReference>